<feature type="compositionally biased region" description="Basic and acidic residues" evidence="1">
    <location>
        <begin position="12"/>
        <end position="26"/>
    </location>
</feature>
<comment type="caution">
    <text evidence="2">The sequence shown here is derived from an EMBL/GenBank/DDBJ whole genome shotgun (WGS) entry which is preliminary data.</text>
</comment>
<dbReference type="Proteomes" id="UP000215506">
    <property type="component" value="Unassembled WGS sequence"/>
</dbReference>
<dbReference type="EMBL" id="NGAF01000014">
    <property type="protein sequence ID" value="OXR42304.1"/>
    <property type="molecule type" value="Genomic_DNA"/>
</dbReference>
<dbReference type="AlphaFoldDB" id="A0A231H0A1"/>
<evidence type="ECO:0000256" key="1">
    <source>
        <dbReference type="SAM" id="MobiDB-lite"/>
    </source>
</evidence>
<gene>
    <name evidence="2" type="ORF">B7C42_05503</name>
</gene>
<organism evidence="2 3">
    <name type="scientific">Nocardia cerradoensis</name>
    <dbReference type="NCBI Taxonomy" id="85688"/>
    <lineage>
        <taxon>Bacteria</taxon>
        <taxon>Bacillati</taxon>
        <taxon>Actinomycetota</taxon>
        <taxon>Actinomycetes</taxon>
        <taxon>Mycobacteriales</taxon>
        <taxon>Nocardiaceae</taxon>
        <taxon>Nocardia</taxon>
    </lineage>
</organism>
<reference evidence="2 3" key="1">
    <citation type="submission" date="2017-07" db="EMBL/GenBank/DDBJ databases">
        <title>First draft Genome Sequence of Nocardia cerradoensis isolated from human infection.</title>
        <authorList>
            <person name="Carrasco G."/>
        </authorList>
    </citation>
    <scope>NUCLEOTIDE SEQUENCE [LARGE SCALE GENOMIC DNA]</scope>
    <source>
        <strain evidence="2 3">CNM20130759</strain>
    </source>
</reference>
<keyword evidence="3" id="KW-1185">Reference proteome</keyword>
<proteinExistence type="predicted"/>
<protein>
    <submittedName>
        <fullName evidence="2">Uncharacterized protein</fullName>
    </submittedName>
</protein>
<accession>A0A231H0A1</accession>
<feature type="region of interest" description="Disordered" evidence="1">
    <location>
        <begin position="1"/>
        <end position="26"/>
    </location>
</feature>
<evidence type="ECO:0000313" key="2">
    <source>
        <dbReference type="EMBL" id="OXR42304.1"/>
    </source>
</evidence>
<evidence type="ECO:0000313" key="3">
    <source>
        <dbReference type="Proteomes" id="UP000215506"/>
    </source>
</evidence>
<sequence>MNVFGNQSGDLMAEHEKPAEDAPEEEWLRWHLRDRPSRSEQHYDTIARILDGRAVG</sequence>
<name>A0A231H0A1_9NOCA</name>